<dbReference type="InterPro" id="IPR018030">
    <property type="entry name" value="Fimbrial_membr_usher_CS"/>
</dbReference>
<dbReference type="GO" id="GO:0015473">
    <property type="term" value="F:fimbrial usher porin activity"/>
    <property type="evidence" value="ECO:0007669"/>
    <property type="project" value="InterPro"/>
</dbReference>
<evidence type="ECO:0000256" key="6">
    <source>
        <dbReference type="ARBA" id="ARBA00022692"/>
    </source>
</evidence>
<evidence type="ECO:0000259" key="12">
    <source>
        <dbReference type="Pfam" id="PF13954"/>
    </source>
</evidence>
<dbReference type="PANTHER" id="PTHR30451">
    <property type="entry name" value="OUTER MEMBRANE USHER PROTEIN"/>
    <property type="match status" value="1"/>
</dbReference>
<protein>
    <submittedName>
        <fullName evidence="13">Fimbrial biogenesis outer membrane usher protein</fullName>
    </submittedName>
</protein>
<evidence type="ECO:0000256" key="8">
    <source>
        <dbReference type="ARBA" id="ARBA00023136"/>
    </source>
</evidence>
<keyword evidence="9 10" id="KW-0998">Cell outer membrane</keyword>
<keyword evidence="5 10" id="KW-1029">Fimbrium biogenesis</keyword>
<dbReference type="RefSeq" id="WP_077568637.1">
    <property type="nucleotide sequence ID" value="NZ_CP187984.1"/>
</dbReference>
<evidence type="ECO:0000256" key="9">
    <source>
        <dbReference type="ARBA" id="ARBA00023237"/>
    </source>
</evidence>
<comment type="caution">
    <text evidence="13">The sequence shown here is derived from an EMBL/GenBank/DDBJ whole genome shotgun (WGS) entry which is preliminary data.</text>
</comment>
<dbReference type="Gene3D" id="2.60.40.2610">
    <property type="entry name" value="Outer membrane usher protein FimD, plug domain"/>
    <property type="match status" value="1"/>
</dbReference>
<dbReference type="PROSITE" id="PS01151">
    <property type="entry name" value="FIMBRIAL_USHER"/>
    <property type="match status" value="1"/>
</dbReference>
<comment type="similarity">
    <text evidence="2 10">Belongs to the fimbrial export usher family.</text>
</comment>
<name>A0A2T7B6I6_9ENTR</name>
<reference evidence="13" key="1">
    <citation type="submission" date="2016-12" db="EMBL/GenBank/DDBJ databases">
        <title>Analysis of the Molecular Diversity Among Cronobacter Species Isolated from Filth Flies Using a Pan Genomic DNA Microarray.</title>
        <authorList>
            <person name="Pava-Ripoll M."/>
            <person name="Tall B."/>
            <person name="Farber J."/>
            <person name="Fanning S."/>
            <person name="Lehner A."/>
            <person name="Stephan R."/>
            <person name="Pagotto F."/>
            <person name="Iverson C."/>
            <person name="Ziobro G."/>
            <person name="Miller A."/>
            <person name="Pearson R."/>
            <person name="Yan Q."/>
            <person name="Kim M."/>
            <person name="Jeong S."/>
            <person name="Park J."/>
            <person name="Jun S."/>
            <person name="Choi H."/>
            <person name="Chung T."/>
            <person name="Yoo Y."/>
            <person name="Park E."/>
            <person name="Hwang S."/>
            <person name="Lee B."/>
            <person name="Sathyamoorthy V."/>
            <person name="Carter L."/>
            <person name="Mammel M."/>
            <person name="Jackson S."/>
            <person name="Kothary M."/>
            <person name="Patel I."/>
            <person name="Grim C."/>
            <person name="Gopinath G."/>
            <person name="Gangiredla J."/>
            <person name="Chase H."/>
        </authorList>
    </citation>
    <scope>NUCLEOTIDE SEQUENCE [LARGE SCALE GENOMIC DNA]</scope>
    <source>
        <strain evidence="13">MOD1-Sh41s</strain>
    </source>
</reference>
<evidence type="ECO:0000259" key="11">
    <source>
        <dbReference type="Pfam" id="PF13953"/>
    </source>
</evidence>
<dbReference type="FunFam" id="2.60.40.3110:FF:000001">
    <property type="entry name" value="Putative fimbrial outer membrane usher"/>
    <property type="match status" value="1"/>
</dbReference>
<gene>
    <name evidence="13" type="ORF">BS411_08735</name>
</gene>
<evidence type="ECO:0000313" key="13">
    <source>
        <dbReference type="EMBL" id="PUX23280.1"/>
    </source>
</evidence>
<keyword evidence="6 10" id="KW-0812">Transmembrane</keyword>
<feature type="domain" description="PapC N-terminal" evidence="12">
    <location>
        <begin position="31"/>
        <end position="177"/>
    </location>
</feature>
<evidence type="ECO:0000256" key="7">
    <source>
        <dbReference type="ARBA" id="ARBA00022729"/>
    </source>
</evidence>
<dbReference type="Gene3D" id="2.60.40.2070">
    <property type="match status" value="1"/>
</dbReference>
<dbReference type="InterPro" id="IPR042186">
    <property type="entry name" value="FimD_plug_dom"/>
</dbReference>
<comment type="subcellular location">
    <subcellularLocation>
        <location evidence="1 10">Cell outer membrane</location>
        <topology evidence="1 10">Multi-pass membrane protein</topology>
    </subcellularLocation>
</comment>
<organism evidence="13">
    <name type="scientific">Cronobacter turicensis</name>
    <dbReference type="NCBI Taxonomy" id="413502"/>
    <lineage>
        <taxon>Bacteria</taxon>
        <taxon>Pseudomonadati</taxon>
        <taxon>Pseudomonadota</taxon>
        <taxon>Gammaproteobacteria</taxon>
        <taxon>Enterobacterales</taxon>
        <taxon>Enterobacteriaceae</taxon>
        <taxon>Cronobacter</taxon>
    </lineage>
</organism>
<dbReference type="InterPro" id="IPR000015">
    <property type="entry name" value="Fimb_usher"/>
</dbReference>
<evidence type="ECO:0000256" key="10">
    <source>
        <dbReference type="RuleBase" id="RU003884"/>
    </source>
</evidence>
<sequence>MIILKKIRPIITLWVICAAFSVTRVARANEYFNPHLLETNETAAPALDLNLFSQEQTPAGDYNVDIYINGELTDAGTFTFRYVEAADNQRVLMPCVTREHLQRWNIKIERYPDVIKEGEGCTNLTAIQGLSARLVLNQQRFELSIPQLAMEHRARGYVPEEKWDDGITAGLLNYSVSGQTTTSRVNDAVSHSQFVSLLPGLNVGAWRLRNYSTLNINDGKHQWNSVYSHVSRDIRTLKSRLVIGEGNTDAKIFDSVAYTGVSLASDNDMLPDSQQGFAPVVRGIARSDAEVTVYQNGNSIYRTSVSPGPFEIDDIYPTGSAGNLDVTVKESDGSEQSFVVSFASLAVLQREDQLTWSLAAGKTRSDRDNSSSLDFIQSAAAWGISNALTLYGGLTQAQDAYTSYALGAGMNLGNLGALSVDVTQAKAQLADRLSPGNMKNSVGQAWRMRYSKTLQETGTDISVASYRYATSGFYSFQDLINARSSYEASEDMEHAEHRFDVTLSQSTRVGAFSLSLMKERYWDRSQMTSMNLGYGNSWGQVSYFISYARNLNVARNNDDDTITNDRLLAFTVNVPFSAFDHKGHLASASMNYSMNSSQHGATLHSLGMSGSMLADNSLNWQVQEGYNATNQKTNGNVSVNYQSPRGDMSGGYGYDNFTSRYNYALRGGMVAHADGLTFSRTLNESVALVSAPGAKDIPVNGQNNVHTDAQGNAVVPYVRPYHENAISLDDSGLAQVSDTDIENITKKVVPTRGAVVKAHYQTFSGLKAMLTLTFQGKPVPFGALVTTDNTEPAAHSDIVGEDGQVYLAGLQPQGQLRVKWGSGSEQQCAVNYSLKPAASDGAIIFQQAACQ</sequence>
<dbReference type="Gene3D" id="2.60.40.3110">
    <property type="match status" value="1"/>
</dbReference>
<accession>A0A2T7B6I6</accession>
<dbReference type="EMBL" id="MSAG01000013">
    <property type="protein sequence ID" value="PUX23280.1"/>
    <property type="molecule type" value="Genomic_DNA"/>
</dbReference>
<evidence type="ECO:0000256" key="1">
    <source>
        <dbReference type="ARBA" id="ARBA00004571"/>
    </source>
</evidence>
<dbReference type="Pfam" id="PF13954">
    <property type="entry name" value="PapC_N"/>
    <property type="match status" value="1"/>
</dbReference>
<dbReference type="OrthoDB" id="6554712at2"/>
<dbReference type="Pfam" id="PF13953">
    <property type="entry name" value="PapC_C"/>
    <property type="match status" value="1"/>
</dbReference>
<dbReference type="InterPro" id="IPR037224">
    <property type="entry name" value="PapC_N_sf"/>
</dbReference>
<dbReference type="Pfam" id="PF00577">
    <property type="entry name" value="Usher"/>
    <property type="match status" value="1"/>
</dbReference>
<dbReference type="Gene3D" id="3.10.20.410">
    <property type="match status" value="1"/>
</dbReference>
<dbReference type="GO" id="GO:0009279">
    <property type="term" value="C:cell outer membrane"/>
    <property type="evidence" value="ECO:0007669"/>
    <property type="project" value="UniProtKB-SubCell"/>
</dbReference>
<feature type="domain" description="PapC-like C-terminal" evidence="11">
    <location>
        <begin position="769"/>
        <end position="835"/>
    </location>
</feature>
<dbReference type="PANTHER" id="PTHR30451:SF21">
    <property type="entry name" value="FIMBRIAL USHER DOMAIN-CONTAINING PROTEIN YDET-RELATED"/>
    <property type="match status" value="1"/>
</dbReference>
<evidence type="ECO:0000256" key="2">
    <source>
        <dbReference type="ARBA" id="ARBA00008064"/>
    </source>
</evidence>
<dbReference type="InterPro" id="IPR043142">
    <property type="entry name" value="PapC-like_C_sf"/>
</dbReference>
<dbReference type="SUPFAM" id="SSF141729">
    <property type="entry name" value="FimD N-terminal domain-like"/>
    <property type="match status" value="1"/>
</dbReference>
<dbReference type="GO" id="GO:0009297">
    <property type="term" value="P:pilus assembly"/>
    <property type="evidence" value="ECO:0007669"/>
    <property type="project" value="InterPro"/>
</dbReference>
<proteinExistence type="inferred from homology"/>
<evidence type="ECO:0000256" key="4">
    <source>
        <dbReference type="ARBA" id="ARBA00022452"/>
    </source>
</evidence>
<dbReference type="InterPro" id="IPR025885">
    <property type="entry name" value="PapC_N"/>
</dbReference>
<keyword evidence="4" id="KW-1134">Transmembrane beta strand</keyword>
<dbReference type="AlphaFoldDB" id="A0A2T7B6I6"/>
<keyword evidence="3 10" id="KW-0813">Transport</keyword>
<keyword evidence="8 10" id="KW-0472">Membrane</keyword>
<dbReference type="InterPro" id="IPR025949">
    <property type="entry name" value="PapC-like_C"/>
</dbReference>
<evidence type="ECO:0000256" key="3">
    <source>
        <dbReference type="ARBA" id="ARBA00022448"/>
    </source>
</evidence>
<evidence type="ECO:0000256" key="5">
    <source>
        <dbReference type="ARBA" id="ARBA00022558"/>
    </source>
</evidence>
<keyword evidence="7" id="KW-0732">Signal</keyword>